<dbReference type="InParanoid" id="A0A1D2VFU4"/>
<proteinExistence type="predicted"/>
<accession>A0A1D2VFU4</accession>
<organism evidence="2 3">
    <name type="scientific">Ascoidea rubescens DSM 1968</name>
    <dbReference type="NCBI Taxonomy" id="1344418"/>
    <lineage>
        <taxon>Eukaryota</taxon>
        <taxon>Fungi</taxon>
        <taxon>Dikarya</taxon>
        <taxon>Ascomycota</taxon>
        <taxon>Saccharomycotina</taxon>
        <taxon>Saccharomycetes</taxon>
        <taxon>Ascoideaceae</taxon>
        <taxon>Ascoidea</taxon>
    </lineage>
</organism>
<feature type="region of interest" description="Disordered" evidence="1">
    <location>
        <begin position="1"/>
        <end position="37"/>
    </location>
</feature>
<name>A0A1D2VFU4_9ASCO</name>
<sequence length="82" mass="9264">MNDKCKNTAIPSEKPSNDDSNKQHHYTDIRSNDETMDNSVKEIDYTEEFNTIREHETARNPFAASAMSLLKAPEVALTTAFS</sequence>
<dbReference type="RefSeq" id="XP_020046855.1">
    <property type="nucleotide sequence ID" value="XM_020194957.1"/>
</dbReference>
<evidence type="ECO:0000313" key="2">
    <source>
        <dbReference type="EMBL" id="ODV60548.1"/>
    </source>
</evidence>
<keyword evidence="3" id="KW-1185">Reference proteome</keyword>
<gene>
    <name evidence="2" type="ORF">ASCRUDRAFT_8749</name>
</gene>
<dbReference type="GeneID" id="30968593"/>
<dbReference type="EMBL" id="KV454482">
    <property type="protein sequence ID" value="ODV60548.1"/>
    <property type="molecule type" value="Genomic_DNA"/>
</dbReference>
<feature type="compositionally biased region" description="Basic and acidic residues" evidence="1">
    <location>
        <begin position="15"/>
        <end position="37"/>
    </location>
</feature>
<evidence type="ECO:0000313" key="3">
    <source>
        <dbReference type="Proteomes" id="UP000095038"/>
    </source>
</evidence>
<evidence type="ECO:0000256" key="1">
    <source>
        <dbReference type="SAM" id="MobiDB-lite"/>
    </source>
</evidence>
<dbReference type="AlphaFoldDB" id="A0A1D2VFU4"/>
<reference evidence="3" key="1">
    <citation type="submission" date="2016-05" db="EMBL/GenBank/DDBJ databases">
        <title>Comparative genomics of biotechnologically important yeasts.</title>
        <authorList>
            <consortium name="DOE Joint Genome Institute"/>
            <person name="Riley R."/>
            <person name="Haridas S."/>
            <person name="Wolfe K.H."/>
            <person name="Lopes M.R."/>
            <person name="Hittinger C.T."/>
            <person name="Goker M."/>
            <person name="Salamov A."/>
            <person name="Wisecaver J."/>
            <person name="Long T.M."/>
            <person name="Aerts A.L."/>
            <person name="Barry K."/>
            <person name="Choi C."/>
            <person name="Clum A."/>
            <person name="Coughlan A.Y."/>
            <person name="Deshpande S."/>
            <person name="Douglass A.P."/>
            <person name="Hanson S.J."/>
            <person name="Klenk H.-P."/>
            <person name="Labutti K."/>
            <person name="Lapidus A."/>
            <person name="Lindquist E."/>
            <person name="Lipzen A."/>
            <person name="Meier-Kolthoff J.P."/>
            <person name="Ohm R.A."/>
            <person name="Otillar R.P."/>
            <person name="Pangilinan J."/>
            <person name="Peng Y."/>
            <person name="Rokas A."/>
            <person name="Rosa C.A."/>
            <person name="Scheuner C."/>
            <person name="Sibirny A.A."/>
            <person name="Slot J.C."/>
            <person name="Stielow J.B."/>
            <person name="Sun H."/>
            <person name="Kurtzman C.P."/>
            <person name="Blackwell M."/>
            <person name="Grigoriev I.V."/>
            <person name="Jeffries T.W."/>
        </authorList>
    </citation>
    <scope>NUCLEOTIDE SEQUENCE [LARGE SCALE GENOMIC DNA]</scope>
    <source>
        <strain evidence="3">DSM 1968</strain>
    </source>
</reference>
<dbReference type="Proteomes" id="UP000095038">
    <property type="component" value="Unassembled WGS sequence"/>
</dbReference>
<protein>
    <submittedName>
        <fullName evidence="2">Uncharacterized protein</fullName>
    </submittedName>
</protein>